<gene>
    <name evidence="11" type="ORF">CR162_19125</name>
</gene>
<dbReference type="InterPro" id="IPR017475">
    <property type="entry name" value="EPS_sugar_tfrase"/>
</dbReference>
<organism evidence="11 12">
    <name type="scientific">Teichococcus rhizosphaerae</name>
    <dbReference type="NCBI Taxonomy" id="1335062"/>
    <lineage>
        <taxon>Bacteria</taxon>
        <taxon>Pseudomonadati</taxon>
        <taxon>Pseudomonadota</taxon>
        <taxon>Alphaproteobacteria</taxon>
        <taxon>Acetobacterales</taxon>
        <taxon>Roseomonadaceae</taxon>
        <taxon>Roseomonas</taxon>
    </lineage>
</organism>
<dbReference type="Pfam" id="PF02397">
    <property type="entry name" value="Bac_transf"/>
    <property type="match status" value="1"/>
</dbReference>
<keyword evidence="4 9" id="KW-0812">Transmembrane</keyword>
<evidence type="ECO:0000259" key="10">
    <source>
        <dbReference type="Pfam" id="PF02397"/>
    </source>
</evidence>
<sequence>MKMAPRPPSYGMPKPSSVTVEPPPCADLSKLVQASGPAAGRADAVDVFQAASGWMAPSLQRLFPNAVDAALLLLLSALALDGAGSGAARIGSLALLVLGGTLVSALCNRIALVDLEQTCGIPVRRLALRAGLAAAVAALAIAVAAGLLLESGEAPRLAWLLAGFVPLSATAHALTAHAIAFQAAAPMRLALIGHPARFADFEASLARRSGPRALVAARLEGGNDADIERLRHLVLGGQVDVVVLATCGLEAGQLLRLGPALAEAPVRICFLADPLSLDPALEEVLRWSGLGVVEVLPHPGHGLEWMVKRAIDVTVSLAALLFMAPLLLLIALAIRLESPGPVLFRQWRAGLGGKPIQMLKFRSMHARACDATGAARTRARDPRVTHVGRFLRRTSLDELPQLWNVLRGDMSLVGPRPHALAMEVEGRPFAEVVNQYRLRHRVRPGITGWAQVNGSRGEVDTLERARQRVALDLWYVDHWSLALDAQVIFRTLLGGFASFRAD</sequence>
<comment type="similarity">
    <text evidence="2">Belongs to the bacterial sugar transferase family.</text>
</comment>
<keyword evidence="3" id="KW-0808">Transferase</keyword>
<feature type="domain" description="Bacterial sugar transferase" evidence="10">
    <location>
        <begin position="308"/>
        <end position="493"/>
    </location>
</feature>
<feature type="transmembrane region" description="Helical" evidence="9">
    <location>
        <begin position="86"/>
        <end position="106"/>
    </location>
</feature>
<evidence type="ECO:0000256" key="9">
    <source>
        <dbReference type="SAM" id="Phobius"/>
    </source>
</evidence>
<evidence type="ECO:0000256" key="1">
    <source>
        <dbReference type="ARBA" id="ARBA00004141"/>
    </source>
</evidence>
<feature type="compositionally biased region" description="Pro residues" evidence="8">
    <location>
        <begin position="1"/>
        <end position="10"/>
    </location>
</feature>
<evidence type="ECO:0000256" key="8">
    <source>
        <dbReference type="SAM" id="MobiDB-lite"/>
    </source>
</evidence>
<evidence type="ECO:0000256" key="6">
    <source>
        <dbReference type="ARBA" id="ARBA00023136"/>
    </source>
</evidence>
<keyword evidence="6 9" id="KW-0472">Membrane</keyword>
<feature type="transmembrane region" description="Helical" evidence="9">
    <location>
        <begin position="313"/>
        <end position="334"/>
    </location>
</feature>
<feature type="transmembrane region" description="Helical" evidence="9">
    <location>
        <begin position="157"/>
        <end position="181"/>
    </location>
</feature>
<evidence type="ECO:0000313" key="12">
    <source>
        <dbReference type="Proteomes" id="UP000223527"/>
    </source>
</evidence>
<dbReference type="AlphaFoldDB" id="A0A2C7A4R7"/>
<keyword evidence="7" id="KW-0270">Exopolysaccharide synthesis</keyword>
<keyword evidence="5 9" id="KW-1133">Transmembrane helix</keyword>
<evidence type="ECO:0000256" key="7">
    <source>
        <dbReference type="ARBA" id="ARBA00023169"/>
    </source>
</evidence>
<evidence type="ECO:0000313" key="11">
    <source>
        <dbReference type="EMBL" id="PHK93340.1"/>
    </source>
</evidence>
<evidence type="ECO:0000256" key="5">
    <source>
        <dbReference type="ARBA" id="ARBA00022989"/>
    </source>
</evidence>
<comment type="caution">
    <text evidence="11">The sequence shown here is derived from an EMBL/GenBank/DDBJ whole genome shotgun (WGS) entry which is preliminary data.</text>
</comment>
<dbReference type="Proteomes" id="UP000223527">
    <property type="component" value="Unassembled WGS sequence"/>
</dbReference>
<dbReference type="GO" id="GO:0016780">
    <property type="term" value="F:phosphotransferase activity, for other substituted phosphate groups"/>
    <property type="evidence" value="ECO:0007669"/>
    <property type="project" value="TreeGrafter"/>
</dbReference>
<dbReference type="PANTHER" id="PTHR30576">
    <property type="entry name" value="COLANIC BIOSYNTHESIS UDP-GLUCOSE LIPID CARRIER TRANSFERASE"/>
    <property type="match status" value="1"/>
</dbReference>
<feature type="region of interest" description="Disordered" evidence="8">
    <location>
        <begin position="1"/>
        <end position="21"/>
    </location>
</feature>
<evidence type="ECO:0000256" key="2">
    <source>
        <dbReference type="ARBA" id="ARBA00006464"/>
    </source>
</evidence>
<proteinExistence type="inferred from homology"/>
<dbReference type="GO" id="GO:0000271">
    <property type="term" value="P:polysaccharide biosynthetic process"/>
    <property type="evidence" value="ECO:0007669"/>
    <property type="project" value="UniProtKB-KW"/>
</dbReference>
<feature type="transmembrane region" description="Helical" evidence="9">
    <location>
        <begin position="126"/>
        <end position="145"/>
    </location>
</feature>
<dbReference type="PANTHER" id="PTHR30576:SF0">
    <property type="entry name" value="UNDECAPRENYL-PHOSPHATE N-ACETYLGALACTOSAMINYL 1-PHOSPHATE TRANSFERASE-RELATED"/>
    <property type="match status" value="1"/>
</dbReference>
<dbReference type="NCBIfam" id="TIGR03025">
    <property type="entry name" value="EPS_sugtrans"/>
    <property type="match status" value="1"/>
</dbReference>
<reference evidence="11 12" key="1">
    <citation type="submission" date="2017-10" db="EMBL/GenBank/DDBJ databases">
        <authorList>
            <person name="Banno H."/>
            <person name="Chua N.-H."/>
        </authorList>
    </citation>
    <scope>NUCLEOTIDE SEQUENCE [LARGE SCALE GENOMIC DNA]</scope>
    <source>
        <strain evidence="11 12">YW11</strain>
    </source>
</reference>
<dbReference type="GO" id="GO:0016020">
    <property type="term" value="C:membrane"/>
    <property type="evidence" value="ECO:0007669"/>
    <property type="project" value="UniProtKB-SubCell"/>
</dbReference>
<comment type="subcellular location">
    <subcellularLocation>
        <location evidence="1">Membrane</location>
        <topology evidence="1">Multi-pass membrane protein</topology>
    </subcellularLocation>
</comment>
<dbReference type="InterPro" id="IPR003362">
    <property type="entry name" value="Bact_transf"/>
</dbReference>
<name>A0A2C7A4R7_9PROT</name>
<evidence type="ECO:0000256" key="3">
    <source>
        <dbReference type="ARBA" id="ARBA00022679"/>
    </source>
</evidence>
<keyword evidence="12" id="KW-1185">Reference proteome</keyword>
<accession>A0A2C7A4R7</accession>
<protein>
    <recommendedName>
        <fullName evidence="10">Bacterial sugar transferase domain-containing protein</fullName>
    </recommendedName>
</protein>
<evidence type="ECO:0000256" key="4">
    <source>
        <dbReference type="ARBA" id="ARBA00022692"/>
    </source>
</evidence>
<dbReference type="OrthoDB" id="9808602at2"/>
<dbReference type="EMBL" id="PDNU01000051">
    <property type="protein sequence ID" value="PHK93340.1"/>
    <property type="molecule type" value="Genomic_DNA"/>
</dbReference>